<evidence type="ECO:0000313" key="4">
    <source>
        <dbReference type="Proteomes" id="UP000005631"/>
    </source>
</evidence>
<dbReference type="Proteomes" id="UP000005631">
    <property type="component" value="Chromosome"/>
</dbReference>
<keyword evidence="4" id="KW-1185">Reference proteome</keyword>
<dbReference type="NCBIfam" id="TIGR04183">
    <property type="entry name" value="Por_Secre_tail"/>
    <property type="match status" value="1"/>
</dbReference>
<dbReference type="HOGENOM" id="CLU_526613_0_0_10"/>
<dbReference type="STRING" id="926562.Oweho_1780"/>
<dbReference type="PATRIC" id="fig|926562.3.peg.1783"/>
<accession>G8R146</accession>
<dbReference type="AlphaFoldDB" id="G8R146"/>
<reference evidence="3 4" key="1">
    <citation type="journal article" date="2012" name="Stand. Genomic Sci.">
        <title>Genome sequence of the orange-pigmented seawater bacterium Owenweeksia hongkongensis type strain (UST20020801(T)).</title>
        <authorList>
            <person name="Riedel T."/>
            <person name="Held B."/>
            <person name="Nolan M."/>
            <person name="Lucas S."/>
            <person name="Lapidus A."/>
            <person name="Tice H."/>
            <person name="Del Rio T.G."/>
            <person name="Cheng J.F."/>
            <person name="Han C."/>
            <person name="Tapia R."/>
            <person name="Goodwin L.A."/>
            <person name="Pitluck S."/>
            <person name="Liolios K."/>
            <person name="Mavromatis K."/>
            <person name="Pagani I."/>
            <person name="Ivanova N."/>
            <person name="Mikhailova N."/>
            <person name="Pati A."/>
            <person name="Chen A."/>
            <person name="Palaniappan K."/>
            <person name="Rohde M."/>
            <person name="Tindall B.J."/>
            <person name="Detter J.C."/>
            <person name="Goker M."/>
            <person name="Woyke T."/>
            <person name="Bristow J."/>
            <person name="Eisen J.A."/>
            <person name="Markowitz V."/>
            <person name="Hugenholtz P."/>
            <person name="Klenk H.P."/>
            <person name="Kyrpides N.C."/>
        </authorList>
    </citation>
    <scope>NUCLEOTIDE SEQUENCE</scope>
    <source>
        <strain evidence="4">DSM 17368 / JCM 12287 / NRRL B-23963</strain>
    </source>
</reference>
<evidence type="ECO:0000259" key="2">
    <source>
        <dbReference type="Pfam" id="PF18962"/>
    </source>
</evidence>
<organism evidence="3 4">
    <name type="scientific">Owenweeksia hongkongensis (strain DSM 17368 / CIP 108786 / JCM 12287 / NRRL B-23963 / UST20020801)</name>
    <dbReference type="NCBI Taxonomy" id="926562"/>
    <lineage>
        <taxon>Bacteria</taxon>
        <taxon>Pseudomonadati</taxon>
        <taxon>Bacteroidota</taxon>
        <taxon>Flavobacteriia</taxon>
        <taxon>Flavobacteriales</taxon>
        <taxon>Owenweeksiaceae</taxon>
        <taxon>Owenweeksia</taxon>
    </lineage>
</organism>
<protein>
    <recommendedName>
        <fullName evidence="2">Secretion system C-terminal sorting domain-containing protein</fullName>
    </recommendedName>
</protein>
<dbReference type="InterPro" id="IPR026444">
    <property type="entry name" value="Secre_tail"/>
</dbReference>
<dbReference type="EMBL" id="CP003156">
    <property type="protein sequence ID" value="AEV32761.1"/>
    <property type="molecule type" value="Genomic_DNA"/>
</dbReference>
<evidence type="ECO:0000256" key="1">
    <source>
        <dbReference type="ARBA" id="ARBA00022729"/>
    </source>
</evidence>
<gene>
    <name evidence="3" type="ordered locus">Oweho_1780</name>
</gene>
<keyword evidence="1" id="KW-0732">Signal</keyword>
<dbReference type="Pfam" id="PF18962">
    <property type="entry name" value="Por_Secre_tail"/>
    <property type="match status" value="1"/>
</dbReference>
<feature type="domain" description="Secretion system C-terminal sorting" evidence="2">
    <location>
        <begin position="421"/>
        <end position="486"/>
    </location>
</feature>
<evidence type="ECO:0000313" key="3">
    <source>
        <dbReference type="EMBL" id="AEV32761.1"/>
    </source>
</evidence>
<dbReference type="eggNOG" id="COG2132">
    <property type="taxonomic scope" value="Bacteria"/>
</dbReference>
<proteinExistence type="predicted"/>
<dbReference type="KEGG" id="oho:Oweho_1780"/>
<name>G8R146_OWEHD</name>
<sequence length="493" mass="54278">MVTRNFQSLLTIILFVFSYQLALAGGPMGGEISYKYVNGIADYEVTLVLYQTASANLANQPVEVILTSSCFGNDTLSMKPFIPGSFHTVSSGVWFASGVNCGDSLTSDSIPLLAFYYRDTVALPGGCTDYVFSYQQCCRDSLIDNLVNSENTAFYLDAKLNTTFGPNTSPQFYSYPRFKFYMNSPVWNTGMYAVDPNNDSVWFRLVSAKDSNGVNATYANGFSSGQPLPSQSLFGSGMIFTQAGIYSVVVEAVEYRLDPAWGWFQVGSAMREVTYYVESAAPMGMVSTAFGGVNTIDTIKKIFCNDSVISLRLNNFSTSSLTQSGSEFRVVGNDSIPYPVIEAGFYNIKPDLTFDSIWVKLHRPVMANDTLLITLKKGTDGNTLINYCGIEFPDSDNGVLIAGDCQFTGLLETLNSNTFSVYPNPTKDKITVELEEGETPELITLFDIQGRELKSVIPQSYKTEIDISKLSKGMYLLEVKSDGLQQTRLVQKL</sequence>